<feature type="repeat" description="WD" evidence="1">
    <location>
        <begin position="1"/>
        <end position="32"/>
    </location>
</feature>
<gene>
    <name evidence="2" type="ORF">TSPGSL018_28698</name>
</gene>
<proteinExistence type="predicted"/>
<dbReference type="AlphaFoldDB" id="A0A061QQ27"/>
<dbReference type="InterPro" id="IPR015943">
    <property type="entry name" value="WD40/YVTN_repeat-like_dom_sf"/>
</dbReference>
<name>A0A061QQ27_9CHLO</name>
<feature type="non-terminal residue" evidence="2">
    <location>
        <position position="1"/>
    </location>
</feature>
<dbReference type="EMBL" id="GBEZ01026686">
    <property type="protein sequence ID" value="JAC60545.1"/>
    <property type="molecule type" value="Transcribed_RNA"/>
</dbReference>
<reference evidence="2" key="1">
    <citation type="submission" date="2014-05" db="EMBL/GenBank/DDBJ databases">
        <title>The transcriptome of the halophilic microalga Tetraselmis sp. GSL018 isolated from the Great Salt Lake, Utah.</title>
        <authorList>
            <person name="Jinkerson R.E."/>
            <person name="D'Adamo S."/>
            <person name="Posewitz M.C."/>
        </authorList>
    </citation>
    <scope>NUCLEOTIDE SEQUENCE</scope>
    <source>
        <strain evidence="2">GSL018</strain>
    </source>
</reference>
<keyword evidence="1" id="KW-0853">WD repeat</keyword>
<dbReference type="PROSITE" id="PS50082">
    <property type="entry name" value="WD_REPEATS_2"/>
    <property type="match status" value="1"/>
</dbReference>
<dbReference type="Pfam" id="PF00400">
    <property type="entry name" value="WD40"/>
    <property type="match status" value="3"/>
</dbReference>
<dbReference type="SUPFAM" id="SSF50978">
    <property type="entry name" value="WD40 repeat-like"/>
    <property type="match status" value="1"/>
</dbReference>
<dbReference type="Gene3D" id="2.130.10.10">
    <property type="entry name" value="YVTN repeat-like/Quinoprotein amine dehydrogenase"/>
    <property type="match status" value="1"/>
</dbReference>
<evidence type="ECO:0000313" key="2">
    <source>
        <dbReference type="EMBL" id="JAC60545.1"/>
    </source>
</evidence>
<dbReference type="InterPro" id="IPR036322">
    <property type="entry name" value="WD40_repeat_dom_sf"/>
</dbReference>
<evidence type="ECO:0000256" key="1">
    <source>
        <dbReference type="PROSITE-ProRule" id="PRU00221"/>
    </source>
</evidence>
<dbReference type="InterPro" id="IPR001680">
    <property type="entry name" value="WD40_rpt"/>
</dbReference>
<accession>A0A061QQ27</accession>
<organism evidence="2">
    <name type="scientific">Tetraselmis sp. GSL018</name>
    <dbReference type="NCBI Taxonomy" id="582737"/>
    <lineage>
        <taxon>Eukaryota</taxon>
        <taxon>Viridiplantae</taxon>
        <taxon>Chlorophyta</taxon>
        <taxon>core chlorophytes</taxon>
        <taxon>Chlorodendrophyceae</taxon>
        <taxon>Chlorodendrales</taxon>
        <taxon>Chlorodendraceae</taxon>
        <taxon>Tetraselmis</taxon>
    </lineage>
</organism>
<protein>
    <submittedName>
        <fullName evidence="2">Uncharacterized protein</fullName>
    </submittedName>
</protein>
<sequence>VSWSGFAHTLASGGRDGIVLLWKLSLDRQEGSFSLKEPNPTELNGGHRSIHTVQWGLGSRLAVSGSEGTVSIWEATNSRGWIQTNTVVGSTGSVVKSLSWSPSGTHLAGSTLGAW</sequence>